<keyword evidence="1" id="KW-1133">Transmembrane helix</keyword>
<keyword evidence="1" id="KW-0812">Transmembrane</keyword>
<feature type="transmembrane region" description="Helical" evidence="1">
    <location>
        <begin position="69"/>
        <end position="86"/>
    </location>
</feature>
<proteinExistence type="predicted"/>
<dbReference type="Proteomes" id="UP000241167">
    <property type="component" value="Unassembled WGS sequence"/>
</dbReference>
<sequence>MTLWWRHQVVNKARIVAERHAKEEEENRAFAEDAELLGEDAALLKHVGPLLVVGIVLSFFVLTAPRLPIGVAFVFGGLIVAGSILWNRRTPPEA</sequence>
<comment type="caution">
    <text evidence="2">The sequence shown here is derived from an EMBL/GenBank/DDBJ whole genome shotgun (WGS) entry which is preliminary data.</text>
</comment>
<evidence type="ECO:0000313" key="3">
    <source>
        <dbReference type="Proteomes" id="UP000241167"/>
    </source>
</evidence>
<keyword evidence="1" id="KW-0472">Membrane</keyword>
<name>A0A2P7QGZ3_9SPHN</name>
<evidence type="ECO:0000313" key="2">
    <source>
        <dbReference type="EMBL" id="PSJ37247.1"/>
    </source>
</evidence>
<evidence type="ECO:0000256" key="1">
    <source>
        <dbReference type="SAM" id="Phobius"/>
    </source>
</evidence>
<feature type="transmembrane region" description="Helical" evidence="1">
    <location>
        <begin position="43"/>
        <end position="62"/>
    </location>
</feature>
<dbReference type="RefSeq" id="WP_106515236.1">
    <property type="nucleotide sequence ID" value="NZ_PXYI01000009.1"/>
</dbReference>
<organism evidence="2 3">
    <name type="scientific">Allosphingosinicella deserti</name>
    <dbReference type="NCBI Taxonomy" id="2116704"/>
    <lineage>
        <taxon>Bacteria</taxon>
        <taxon>Pseudomonadati</taxon>
        <taxon>Pseudomonadota</taxon>
        <taxon>Alphaproteobacteria</taxon>
        <taxon>Sphingomonadales</taxon>
        <taxon>Sphingomonadaceae</taxon>
        <taxon>Allosphingosinicella</taxon>
    </lineage>
</organism>
<gene>
    <name evidence="2" type="ORF">C7I55_22205</name>
</gene>
<protein>
    <submittedName>
        <fullName evidence="2">Uncharacterized protein</fullName>
    </submittedName>
</protein>
<reference evidence="2 3" key="1">
    <citation type="submission" date="2018-03" db="EMBL/GenBank/DDBJ databases">
        <title>The draft genome of Sphingosinicella sp. GL-C-18.</title>
        <authorList>
            <person name="Liu L."/>
            <person name="Li L."/>
            <person name="Liang L."/>
            <person name="Zhang X."/>
            <person name="Wang T."/>
        </authorList>
    </citation>
    <scope>NUCLEOTIDE SEQUENCE [LARGE SCALE GENOMIC DNA]</scope>
    <source>
        <strain evidence="2 3">GL-C-18</strain>
    </source>
</reference>
<keyword evidence="3" id="KW-1185">Reference proteome</keyword>
<accession>A0A2P7QGZ3</accession>
<dbReference type="EMBL" id="PXYI01000009">
    <property type="protein sequence ID" value="PSJ37247.1"/>
    <property type="molecule type" value="Genomic_DNA"/>
</dbReference>
<dbReference type="AlphaFoldDB" id="A0A2P7QGZ3"/>